<keyword evidence="3" id="KW-0997">Cell inner membrane</keyword>
<dbReference type="Gene3D" id="2.30.30.60">
    <property type="match status" value="1"/>
</dbReference>
<dbReference type="GO" id="GO:0008381">
    <property type="term" value="F:mechanosensitive monoatomic ion channel activity"/>
    <property type="evidence" value="ECO:0007669"/>
    <property type="project" value="InterPro"/>
</dbReference>
<gene>
    <name evidence="12" type="ORF">C8N46_104200</name>
</gene>
<reference evidence="12 13" key="1">
    <citation type="submission" date="2018-04" db="EMBL/GenBank/DDBJ databases">
        <title>Genomic Encyclopedia of Archaeal and Bacterial Type Strains, Phase II (KMG-II): from individual species to whole genera.</title>
        <authorList>
            <person name="Goeker M."/>
        </authorList>
    </citation>
    <scope>NUCLEOTIDE SEQUENCE [LARGE SCALE GENOMIC DNA]</scope>
    <source>
        <strain evidence="12 13">DSM 25731</strain>
    </source>
</reference>
<dbReference type="GO" id="GO:0005886">
    <property type="term" value="C:plasma membrane"/>
    <property type="evidence" value="ECO:0007669"/>
    <property type="project" value="UniProtKB-SubCell"/>
</dbReference>
<keyword evidence="6" id="KW-0346">Stress response</keyword>
<feature type="transmembrane region" description="Helical" evidence="10">
    <location>
        <begin position="101"/>
        <end position="125"/>
    </location>
</feature>
<dbReference type="PANTHER" id="PTHR30414">
    <property type="entry name" value="MINICONDUCTANCE MECHANOSENSITIVE CHANNEL YBDG"/>
    <property type="match status" value="1"/>
</dbReference>
<comment type="subcellular location">
    <subcellularLocation>
        <location evidence="1">Cell inner membrane</location>
        <topology evidence="1">Multi-pass membrane protein</topology>
    </subcellularLocation>
</comment>
<evidence type="ECO:0000313" key="13">
    <source>
        <dbReference type="Proteomes" id="UP000244090"/>
    </source>
</evidence>
<evidence type="ECO:0000256" key="4">
    <source>
        <dbReference type="ARBA" id="ARBA00022692"/>
    </source>
</evidence>
<keyword evidence="5 10" id="KW-1133">Transmembrane helix</keyword>
<dbReference type="RefSeq" id="WP_108114783.1">
    <property type="nucleotide sequence ID" value="NZ_QBKT01000004.1"/>
</dbReference>
<dbReference type="FunFam" id="2.30.30.60:FF:000002">
    <property type="entry name" value="Mechanosensitive ion channel family protein"/>
    <property type="match status" value="1"/>
</dbReference>
<keyword evidence="4 10" id="KW-0812">Transmembrane</keyword>
<feature type="transmembrane region" description="Helical" evidence="10">
    <location>
        <begin position="24"/>
        <end position="46"/>
    </location>
</feature>
<evidence type="ECO:0000256" key="2">
    <source>
        <dbReference type="ARBA" id="ARBA00022475"/>
    </source>
</evidence>
<dbReference type="EMBL" id="QBKT01000004">
    <property type="protein sequence ID" value="PTX61557.1"/>
    <property type="molecule type" value="Genomic_DNA"/>
</dbReference>
<evidence type="ECO:0000256" key="5">
    <source>
        <dbReference type="ARBA" id="ARBA00022989"/>
    </source>
</evidence>
<dbReference type="InterPro" id="IPR030192">
    <property type="entry name" value="YbdG"/>
</dbReference>
<proteinExistence type="predicted"/>
<evidence type="ECO:0000256" key="10">
    <source>
        <dbReference type="SAM" id="Phobius"/>
    </source>
</evidence>
<evidence type="ECO:0000256" key="8">
    <source>
        <dbReference type="ARBA" id="ARBA00093630"/>
    </source>
</evidence>
<evidence type="ECO:0000256" key="7">
    <source>
        <dbReference type="ARBA" id="ARBA00023136"/>
    </source>
</evidence>
<protein>
    <recommendedName>
        <fullName evidence="8">Mechanosensing system component YbdG</fullName>
    </recommendedName>
    <alternativeName>
        <fullName evidence="9">Mechanosensitive channel homolog YbdG</fullName>
    </alternativeName>
</protein>
<evidence type="ECO:0000256" key="6">
    <source>
        <dbReference type="ARBA" id="ARBA00023016"/>
    </source>
</evidence>
<dbReference type="GO" id="GO:0071470">
    <property type="term" value="P:cellular response to osmotic stress"/>
    <property type="evidence" value="ECO:0007669"/>
    <property type="project" value="InterPro"/>
</dbReference>
<dbReference type="InterPro" id="IPR010920">
    <property type="entry name" value="LSM_dom_sf"/>
</dbReference>
<keyword evidence="13" id="KW-1185">Reference proteome</keyword>
<organism evidence="12 13">
    <name type="scientific">Kordia periserrulae</name>
    <dbReference type="NCBI Taxonomy" id="701523"/>
    <lineage>
        <taxon>Bacteria</taxon>
        <taxon>Pseudomonadati</taxon>
        <taxon>Bacteroidota</taxon>
        <taxon>Flavobacteriia</taxon>
        <taxon>Flavobacteriales</taxon>
        <taxon>Flavobacteriaceae</taxon>
        <taxon>Kordia</taxon>
    </lineage>
</organism>
<evidence type="ECO:0000256" key="1">
    <source>
        <dbReference type="ARBA" id="ARBA00004429"/>
    </source>
</evidence>
<dbReference type="AlphaFoldDB" id="A0A2T6BZZ1"/>
<evidence type="ECO:0000256" key="9">
    <source>
        <dbReference type="ARBA" id="ARBA00093659"/>
    </source>
</evidence>
<dbReference type="InterPro" id="IPR006685">
    <property type="entry name" value="MscS_channel_2nd"/>
</dbReference>
<dbReference type="SUPFAM" id="SSF50182">
    <property type="entry name" value="Sm-like ribonucleoproteins"/>
    <property type="match status" value="1"/>
</dbReference>
<feature type="transmembrane region" description="Helical" evidence="10">
    <location>
        <begin position="171"/>
        <end position="189"/>
    </location>
</feature>
<keyword evidence="2" id="KW-1003">Cell membrane</keyword>
<accession>A0A2T6BZZ1</accession>
<sequence>MNPQNLFRYVYHLLKDDYGETTAIYINLIVGVVAVAILAFVTDYVVRRVLIAISHRLAPKTKSNFDDLLIKNKTPQNLAHIVPVLLIEQTTPYLFADFPNFQHSFLIAIDIFIVILVIKVIRSILNSLRDFLKTLNAFKDKPIDSYIQVFMIFVWFVGIVLSFSILTGKSVLTFVTTLGALSAVILLIFRDTILGFVASIQVAVNDMVRIGDWITMEKYGADGDVVEINLATVKVQNFDKTITTIPTYALISDSFKNWRGMNDSGGRRIKRAIIIKAPSIHYLSDEKIEELKSIQLISDYLENRQQDIIKFNQEREIDKSLLVNGRNMTNIGVFRKYVESYLENHPAINKDMTIMSRQMPQTPQGIPLEIYAFSKDKVWKNYEYIMGDIFDHLLAALPYFDLEMYELGVGS</sequence>
<dbReference type="Pfam" id="PF00924">
    <property type="entry name" value="MS_channel_2nd"/>
    <property type="match status" value="1"/>
</dbReference>
<feature type="transmembrane region" description="Helical" evidence="10">
    <location>
        <begin position="146"/>
        <end position="165"/>
    </location>
</feature>
<evidence type="ECO:0000313" key="12">
    <source>
        <dbReference type="EMBL" id="PTX61557.1"/>
    </source>
</evidence>
<name>A0A2T6BZZ1_9FLAO</name>
<dbReference type="InterPro" id="IPR023408">
    <property type="entry name" value="MscS_beta-dom_sf"/>
</dbReference>
<keyword evidence="7 10" id="KW-0472">Membrane</keyword>
<dbReference type="PANTHER" id="PTHR30414:SF0">
    <property type="entry name" value="MINICONDUCTANCE MECHANOSENSITIVE CHANNEL YBDG"/>
    <property type="match status" value="1"/>
</dbReference>
<comment type="caution">
    <text evidence="12">The sequence shown here is derived from an EMBL/GenBank/DDBJ whole genome shotgun (WGS) entry which is preliminary data.</text>
</comment>
<feature type="domain" description="Mechanosensitive ion channel MscS" evidence="11">
    <location>
        <begin position="191"/>
        <end position="259"/>
    </location>
</feature>
<evidence type="ECO:0000259" key="11">
    <source>
        <dbReference type="Pfam" id="PF00924"/>
    </source>
</evidence>
<evidence type="ECO:0000256" key="3">
    <source>
        <dbReference type="ARBA" id="ARBA00022519"/>
    </source>
</evidence>
<dbReference type="Proteomes" id="UP000244090">
    <property type="component" value="Unassembled WGS sequence"/>
</dbReference>
<dbReference type="OrthoDB" id="9775207at2"/>